<dbReference type="OrthoDB" id="5978002at2759"/>
<gene>
    <name evidence="2" type="ORF">SKAU_G00289050</name>
</gene>
<sequence>MTLILLESSLCGDRVRVPQPFTSPLPFPGFASQEESSLPYTPWAAREDPYQLGECAKNRALADGKECGSESDLYGLVSNILEEPDQMDADFAEETLSSLKSVWSPKSVREDSQQYFLPESKMQSNPSFPIYPEPFNQCHRQLSNKESQQKTELHQSFNGFDAKNQWLFPSTNGNTDTYSLQAQDMERVLCQEGTLAGNSFLPKNKPETDYSAVGKVDGHSNHIEGVVPSFCLQNRLNDYFFGCNAGHLTHGRITPHRSKQFPLPEGNMLARNMQGLLVSEPESFSKESQNRQGGQRDFDEQVPEQQSFSYPKIQALDPQVLHFKKDQAGDFRELKSLNSRTKTQSPTSNYYAKDFPGPQHAEHFQPSKGFSQSYTVPAPVPNKHINNYSLPNQHPSHQSQLGQYLNQVKQSNGNSETSGLSKILSHSVSEFVPQHQAERVASCLTDYAQGDGPNIPNRAAQSQAGLNLEGLRKGGDSGQFEPDKSTMHYNLVSEGQSPQRFERKVKPQTSAQREADRKAGFQPETYLDFLGRVYSSQRHTGGNFGINTSGKKQPSALFPYMYAVGDPRQNPYQLQLGIGGFPTRSAFPYGSPVTFMDLCNLLPDNEFPPFNPYLHDISGDSPFLGVATALRSPRLVKNRCAPTSQLHYQLEECYEQWRVLEKERKKAEANLARFYPGKRVSAVSSSALPKVPPNPSRVDRLIVDQLREQARVVSLLGKMEQLRSFLLHANIFSALDRHLEAIYVTQTRRNEEFVNSSNRQRQGAPYFGEDRDILLLAAALRDMCMSTRKCRTVLWCAVQMTLPQTTPGKPEEQGNTEGLLKGHALF</sequence>
<feature type="region of interest" description="Disordered" evidence="1">
    <location>
        <begin position="493"/>
        <end position="517"/>
    </location>
</feature>
<dbReference type="Proteomes" id="UP001152622">
    <property type="component" value="Chromosome 12"/>
</dbReference>
<evidence type="ECO:0000256" key="1">
    <source>
        <dbReference type="SAM" id="MobiDB-lite"/>
    </source>
</evidence>
<dbReference type="GO" id="GO:0048255">
    <property type="term" value="P:mRNA stabilization"/>
    <property type="evidence" value="ECO:0007669"/>
    <property type="project" value="TreeGrafter"/>
</dbReference>
<feature type="region of interest" description="Disordered" evidence="1">
    <location>
        <begin position="281"/>
        <end position="306"/>
    </location>
</feature>
<reference evidence="2" key="1">
    <citation type="journal article" date="2023" name="Science">
        <title>Genome structures resolve the early diversification of teleost fishes.</title>
        <authorList>
            <person name="Parey E."/>
            <person name="Louis A."/>
            <person name="Montfort J."/>
            <person name="Bouchez O."/>
            <person name="Roques C."/>
            <person name="Iampietro C."/>
            <person name="Lluch J."/>
            <person name="Castinel A."/>
            <person name="Donnadieu C."/>
            <person name="Desvignes T."/>
            <person name="Floi Bucao C."/>
            <person name="Jouanno E."/>
            <person name="Wen M."/>
            <person name="Mejri S."/>
            <person name="Dirks R."/>
            <person name="Jansen H."/>
            <person name="Henkel C."/>
            <person name="Chen W.J."/>
            <person name="Zahm M."/>
            <person name="Cabau C."/>
            <person name="Klopp C."/>
            <person name="Thompson A.W."/>
            <person name="Robinson-Rechavi M."/>
            <person name="Braasch I."/>
            <person name="Lecointre G."/>
            <person name="Bobe J."/>
            <person name="Postlethwait J.H."/>
            <person name="Berthelot C."/>
            <person name="Roest Crollius H."/>
            <person name="Guiguen Y."/>
        </authorList>
    </citation>
    <scope>NUCLEOTIDE SEQUENCE</scope>
    <source>
        <strain evidence="2">WJC10195</strain>
    </source>
</reference>
<proteinExistence type="predicted"/>
<dbReference type="EMBL" id="JAINUF010000012">
    <property type="protein sequence ID" value="KAJ8344712.1"/>
    <property type="molecule type" value="Genomic_DNA"/>
</dbReference>
<name>A0A9Q1IL51_SYNKA</name>
<dbReference type="GO" id="GO:0005737">
    <property type="term" value="C:cytoplasm"/>
    <property type="evidence" value="ECO:0007669"/>
    <property type="project" value="TreeGrafter"/>
</dbReference>
<dbReference type="PANTHER" id="PTHR33861">
    <property type="entry name" value="PROTEIN CBG18333"/>
    <property type="match status" value="1"/>
</dbReference>
<dbReference type="GO" id="GO:0007141">
    <property type="term" value="P:male meiosis I"/>
    <property type="evidence" value="ECO:0007669"/>
    <property type="project" value="TreeGrafter"/>
</dbReference>
<organism evidence="2 3">
    <name type="scientific">Synaphobranchus kaupii</name>
    <name type="common">Kaup's arrowtooth eel</name>
    <dbReference type="NCBI Taxonomy" id="118154"/>
    <lineage>
        <taxon>Eukaryota</taxon>
        <taxon>Metazoa</taxon>
        <taxon>Chordata</taxon>
        <taxon>Craniata</taxon>
        <taxon>Vertebrata</taxon>
        <taxon>Euteleostomi</taxon>
        <taxon>Actinopterygii</taxon>
        <taxon>Neopterygii</taxon>
        <taxon>Teleostei</taxon>
        <taxon>Anguilliformes</taxon>
        <taxon>Synaphobranchidae</taxon>
        <taxon>Synaphobranchus</taxon>
    </lineage>
</organism>
<evidence type="ECO:0000313" key="2">
    <source>
        <dbReference type="EMBL" id="KAJ8344712.1"/>
    </source>
</evidence>
<dbReference type="GO" id="GO:0005634">
    <property type="term" value="C:nucleus"/>
    <property type="evidence" value="ECO:0007669"/>
    <property type="project" value="TreeGrafter"/>
</dbReference>
<evidence type="ECO:0008006" key="4">
    <source>
        <dbReference type="Google" id="ProtNLM"/>
    </source>
</evidence>
<protein>
    <recommendedName>
        <fullName evidence="4">Meiosis-specific coiled-coil domain-containing protein MEIOC</fullName>
    </recommendedName>
</protein>
<dbReference type="AlphaFoldDB" id="A0A9Q1IL51"/>
<dbReference type="PANTHER" id="PTHR33861:SF3">
    <property type="entry name" value="MEIOSIS-SPECIFIC COILED-COIL DOMAIN-CONTAINING PROTEIN MEIOC"/>
    <property type="match status" value="1"/>
</dbReference>
<comment type="caution">
    <text evidence="2">The sequence shown here is derived from an EMBL/GenBank/DDBJ whole genome shotgun (WGS) entry which is preliminary data.</text>
</comment>
<keyword evidence="3" id="KW-1185">Reference proteome</keyword>
<dbReference type="Pfam" id="PF15189">
    <property type="entry name" value="MEIOC"/>
    <property type="match status" value="1"/>
</dbReference>
<feature type="compositionally biased region" description="Basic and acidic residues" evidence="1">
    <location>
        <begin position="283"/>
        <end position="299"/>
    </location>
</feature>
<dbReference type="InterPro" id="IPR027963">
    <property type="entry name" value="MEIOC"/>
</dbReference>
<accession>A0A9Q1IL51</accession>
<dbReference type="GO" id="GO:0007144">
    <property type="term" value="P:female meiosis I"/>
    <property type="evidence" value="ECO:0007669"/>
    <property type="project" value="TreeGrafter"/>
</dbReference>
<evidence type="ECO:0000313" key="3">
    <source>
        <dbReference type="Proteomes" id="UP001152622"/>
    </source>
</evidence>